<dbReference type="NCBIfam" id="TIGR00559">
    <property type="entry name" value="pdxJ"/>
    <property type="match status" value="1"/>
</dbReference>
<comment type="subcellular location">
    <subcellularLocation>
        <location evidence="4">Cytoplasm</location>
    </subcellularLocation>
</comment>
<proteinExistence type="inferred from homology"/>
<feature type="binding site" evidence="4">
    <location>
        <position position="7"/>
    </location>
    <ligand>
        <name>3-amino-2-oxopropyl phosphate</name>
        <dbReference type="ChEBI" id="CHEBI:57279"/>
    </ligand>
</feature>
<evidence type="ECO:0000313" key="6">
    <source>
        <dbReference type="EMBL" id="BBB32635.1"/>
    </source>
</evidence>
<evidence type="ECO:0000313" key="7">
    <source>
        <dbReference type="Proteomes" id="UP000595564"/>
    </source>
</evidence>
<comment type="pathway">
    <text evidence="4">Cofactor biosynthesis; pyridoxine 5'-phosphate biosynthesis; pyridoxine 5'-phosphate from D-erythrose 4-phosphate: step 5/5.</text>
</comment>
<dbReference type="RefSeq" id="WP_201328988.1">
    <property type="nucleotide sequence ID" value="NZ_AP017470.1"/>
</dbReference>
<comment type="catalytic activity">
    <reaction evidence="4">
        <text>3-amino-2-oxopropyl phosphate + 1-deoxy-D-xylulose 5-phosphate = pyridoxine 5'-phosphate + phosphate + 2 H2O + H(+)</text>
        <dbReference type="Rhea" id="RHEA:15265"/>
        <dbReference type="ChEBI" id="CHEBI:15377"/>
        <dbReference type="ChEBI" id="CHEBI:15378"/>
        <dbReference type="ChEBI" id="CHEBI:43474"/>
        <dbReference type="ChEBI" id="CHEBI:57279"/>
        <dbReference type="ChEBI" id="CHEBI:57792"/>
        <dbReference type="ChEBI" id="CHEBI:58589"/>
        <dbReference type="EC" id="2.6.99.2"/>
    </reaction>
</comment>
<feature type="binding site" evidence="4">
    <location>
        <position position="50"/>
    </location>
    <ligand>
        <name>1-deoxy-D-xylulose 5-phosphate</name>
        <dbReference type="ChEBI" id="CHEBI:57792"/>
    </ligand>
</feature>
<dbReference type="AlphaFoldDB" id="A0A7R6SYG7"/>
<dbReference type="Pfam" id="PF03740">
    <property type="entry name" value="PdxJ"/>
    <property type="match status" value="1"/>
</dbReference>
<comment type="function">
    <text evidence="4">Catalyzes the complicated ring closure reaction between the two acyclic compounds 1-deoxy-D-xylulose-5-phosphate (DXP) and 3-amino-2-oxopropyl phosphate (1-amino-acetone-3-phosphate or AAP) to form pyridoxine 5'-phosphate (PNP) and inorganic phosphate.</text>
</comment>
<dbReference type="KEGG" id="thyd:TTHT_1098"/>
<feature type="binding site" evidence="4">
    <location>
        <begin position="213"/>
        <end position="214"/>
    </location>
    <ligand>
        <name>3-amino-2-oxopropyl phosphate</name>
        <dbReference type="ChEBI" id="CHEBI:57279"/>
    </ligand>
</feature>
<keyword evidence="3 4" id="KW-0664">Pyridoxine biosynthesis</keyword>
<gene>
    <name evidence="4 6" type="primary">pdxJ</name>
    <name evidence="6" type="ORF">TTHT_1098</name>
</gene>
<dbReference type="NCBIfam" id="NF003625">
    <property type="entry name" value="PRK05265.1-3"/>
    <property type="match status" value="1"/>
</dbReference>
<keyword evidence="1 4" id="KW-0963">Cytoplasm</keyword>
<feature type="binding site" evidence="4">
    <location>
        <begin position="9"/>
        <end position="10"/>
    </location>
    <ligand>
        <name>1-deoxy-D-xylulose 5-phosphate</name>
        <dbReference type="ChEBI" id="CHEBI:57792"/>
    </ligand>
</feature>
<feature type="binding site" evidence="4">
    <location>
        <position position="192"/>
    </location>
    <ligand>
        <name>3-amino-2-oxopropyl phosphate</name>
        <dbReference type="ChEBI" id="CHEBI:57279"/>
    </ligand>
</feature>
<feature type="active site" description="Proton acceptor" evidence="4">
    <location>
        <position position="70"/>
    </location>
</feature>
<feature type="binding site" evidence="4">
    <location>
        <position position="45"/>
    </location>
    <ligand>
        <name>1-deoxy-D-xylulose 5-phosphate</name>
        <dbReference type="ChEBI" id="CHEBI:57792"/>
    </ligand>
</feature>
<dbReference type="PANTHER" id="PTHR30456:SF0">
    <property type="entry name" value="PYRIDOXINE 5'-PHOSPHATE SYNTHASE"/>
    <property type="match status" value="1"/>
</dbReference>
<reference evidence="6 7" key="1">
    <citation type="journal article" date="2012" name="Extremophiles">
        <title>Thermotomaculum hydrothermale gen. nov., sp. nov., a novel heterotrophic thermophile within the phylum Acidobacteria from a deep-sea hydrothermal vent chimney in the Southern Okinawa Trough.</title>
        <authorList>
            <person name="Izumi H."/>
            <person name="Nunoura T."/>
            <person name="Miyazaki M."/>
            <person name="Mino S."/>
            <person name="Toki T."/>
            <person name="Takai K."/>
            <person name="Sako Y."/>
            <person name="Sawabe T."/>
            <person name="Nakagawa S."/>
        </authorList>
    </citation>
    <scope>NUCLEOTIDE SEQUENCE [LARGE SCALE GENOMIC DNA]</scope>
    <source>
        <strain evidence="6 7">AC55</strain>
    </source>
</reference>
<feature type="active site" description="Proton donor" evidence="4">
    <location>
        <position position="191"/>
    </location>
</feature>
<evidence type="ECO:0000256" key="2">
    <source>
        <dbReference type="ARBA" id="ARBA00022679"/>
    </source>
</evidence>
<dbReference type="NCBIfam" id="NF003627">
    <property type="entry name" value="PRK05265.1-5"/>
    <property type="match status" value="1"/>
</dbReference>
<name>A0A7R6SYG7_9BACT</name>
<accession>A0A7R6SYG7</accession>
<feature type="site" description="Transition state stabilizer" evidence="4">
    <location>
        <position position="151"/>
    </location>
</feature>
<dbReference type="CDD" id="cd00003">
    <property type="entry name" value="PNPsynthase"/>
    <property type="match status" value="1"/>
</dbReference>
<dbReference type="EC" id="2.6.99.2" evidence="4 5"/>
<dbReference type="InterPro" id="IPR004569">
    <property type="entry name" value="PyrdxlP_synth_PdxJ"/>
</dbReference>
<dbReference type="InterPro" id="IPR036130">
    <property type="entry name" value="Pyridoxine-5'_phos_synth"/>
</dbReference>
<evidence type="ECO:0000256" key="5">
    <source>
        <dbReference type="NCBIfam" id="TIGR00559"/>
    </source>
</evidence>
<dbReference type="GO" id="GO:0005829">
    <property type="term" value="C:cytosol"/>
    <property type="evidence" value="ECO:0007669"/>
    <property type="project" value="TreeGrafter"/>
</dbReference>
<dbReference type="Gene3D" id="3.20.20.70">
    <property type="entry name" value="Aldolase class I"/>
    <property type="match status" value="1"/>
</dbReference>
<comment type="similarity">
    <text evidence="4">Belongs to the PNP synthase family.</text>
</comment>
<keyword evidence="2 4" id="KW-0808">Transferase</keyword>
<evidence type="ECO:0000256" key="1">
    <source>
        <dbReference type="ARBA" id="ARBA00022490"/>
    </source>
</evidence>
<dbReference type="EMBL" id="AP017470">
    <property type="protein sequence ID" value="BBB32635.1"/>
    <property type="molecule type" value="Genomic_DNA"/>
</dbReference>
<keyword evidence="7" id="KW-1185">Reference proteome</keyword>
<dbReference type="SUPFAM" id="SSF63892">
    <property type="entry name" value="Pyridoxine 5'-phosphate synthase"/>
    <property type="match status" value="1"/>
</dbReference>
<dbReference type="HAMAP" id="MF_00279">
    <property type="entry name" value="PdxJ"/>
    <property type="match status" value="1"/>
</dbReference>
<feature type="binding site" evidence="4">
    <location>
        <position position="18"/>
    </location>
    <ligand>
        <name>3-amino-2-oxopropyl phosphate</name>
        <dbReference type="ChEBI" id="CHEBI:57279"/>
    </ligand>
</feature>
<dbReference type="InterPro" id="IPR013785">
    <property type="entry name" value="Aldolase_TIM"/>
</dbReference>
<evidence type="ECO:0000256" key="4">
    <source>
        <dbReference type="HAMAP-Rule" id="MF_00279"/>
    </source>
</evidence>
<dbReference type="GO" id="GO:0008615">
    <property type="term" value="P:pyridoxine biosynthetic process"/>
    <property type="evidence" value="ECO:0007669"/>
    <property type="project" value="UniProtKB-UniRule"/>
</dbReference>
<organism evidence="6 7">
    <name type="scientific">Thermotomaculum hydrothermale</name>
    <dbReference type="NCBI Taxonomy" id="981385"/>
    <lineage>
        <taxon>Bacteria</taxon>
        <taxon>Pseudomonadati</taxon>
        <taxon>Acidobacteriota</taxon>
        <taxon>Holophagae</taxon>
        <taxon>Thermotomaculales</taxon>
        <taxon>Thermotomaculaceae</taxon>
        <taxon>Thermotomaculum</taxon>
    </lineage>
</organism>
<dbReference type="Proteomes" id="UP000595564">
    <property type="component" value="Chromosome"/>
</dbReference>
<evidence type="ECO:0000256" key="3">
    <source>
        <dbReference type="ARBA" id="ARBA00023096"/>
    </source>
</evidence>
<comment type="subunit">
    <text evidence="4">Homooctamer; tetramer of dimers.</text>
</comment>
<protein>
    <recommendedName>
        <fullName evidence="4 5">Pyridoxine 5'-phosphate synthase</fullName>
        <shortName evidence="4">PNP synthase</shortName>
        <ecNumber evidence="4 5">2.6.99.2</ecNumber>
    </recommendedName>
</protein>
<dbReference type="GO" id="GO:0033856">
    <property type="term" value="F:pyridoxine 5'-phosphate synthase activity"/>
    <property type="evidence" value="ECO:0007669"/>
    <property type="project" value="UniProtKB-UniRule"/>
</dbReference>
<sequence>MTKLGVNIDHIATVREARKIDIPDPVYAAVIAELAGADGITVHLRGDRRHIKERDVELLSKFIKTRLNIEMATTTEMFEIACKIKPYSVTLVPEKKEEVTTEGGLDVILHQSVLKTLIPEYKSHNIKISIFVDPDNEQIKRCIKLNADIIEINTGKYAETEDERERELELEKIKNAARFAAKSGLKVAAGHGLNYRNVKPIAQIPEIEELNIGHAIIARAIFVGLDKAVREMKELIKKEK</sequence>
<feature type="active site" description="Proton acceptor" evidence="4">
    <location>
        <position position="43"/>
    </location>
</feature>
<dbReference type="PANTHER" id="PTHR30456">
    <property type="entry name" value="PYRIDOXINE 5'-PHOSPHATE SYNTHASE"/>
    <property type="match status" value="1"/>
</dbReference>
<dbReference type="UniPathway" id="UPA00244">
    <property type="reaction ID" value="UER00313"/>
</dbReference>
<feature type="binding site" evidence="4">
    <location>
        <position position="100"/>
    </location>
    <ligand>
        <name>1-deoxy-D-xylulose 5-phosphate</name>
        <dbReference type="ChEBI" id="CHEBI:57792"/>
    </ligand>
</feature>